<dbReference type="PANTHER" id="PTHR10322">
    <property type="entry name" value="DNA POLYMERASE CATALYTIC SUBUNIT"/>
    <property type="match status" value="1"/>
</dbReference>
<comment type="similarity">
    <text evidence="1">Belongs to the DNA polymerase type-B family.</text>
</comment>
<evidence type="ECO:0000256" key="2">
    <source>
        <dbReference type="ARBA" id="ARBA00012417"/>
    </source>
</evidence>
<proteinExistence type="inferred from homology"/>
<sequence length="716" mass="79809">MYTVDFPDDGLAREWHLTETGVESRTRAYHPRWYVTPASDLDGSFADLRGWLTGHPAVVDTSTERWRTGYRESEREVLRIDTRTPDAVDRLARQVAQQGRPGQYRCFDVDFDPQFRYCLETGTDPTPDRAPTTLELSAPRRVTTGDDPLDETTVADETLTGTPADVARRVASRVHEADPDVLVCSSAELLPTLFAASDRPLSAYELGRRPGYEQVASASTYESYGQVGHSPARYTLPGRAIVDRRNTFLLHETNLAGCLDLVARSGRPLQELAWASIGTVLTAIQIREAHDRGVLTPWRSWRPELFKSARTLHDADRGGFTFAPAVGVHEDVHELDFASLYPNIIRTRNISPETIRCGCHDRDDVPGLGYAICDDPGVLPDVLAPIIDDREAIKADLRETDDPETRERLEGRSAALKWILVSCFGYQGFANAKYGRIECHEAINAYARELILTAKDRFEAHGWRVLHGIVDSLWITAMPDREQTDLETVAAEISDRADVRLDYEGRFDWCAFVPQRESEAGALTKYFGRRADADPEAAGLDAYKLRGIEARQRSTPDWVVDVQTDLLRVFDRTRSPAAVCDRLRRRLGELERGDVPTDDLVIDQRVSKPPEAYTHRTRTVAALERAAAAWNLQPGQYVEYVVVNDEARGQARVALPGAADRYDAAFYTELAVRATSSILAPLGWGRDDVRAALAETTQVSVESYGCGSSDPSASTR</sequence>
<dbReference type="Proteomes" id="UP001596201">
    <property type="component" value="Unassembled WGS sequence"/>
</dbReference>
<keyword evidence="4" id="KW-0548">Nucleotidyltransferase</keyword>
<dbReference type="Gene3D" id="1.10.287.690">
    <property type="entry name" value="Helix hairpin bin"/>
    <property type="match status" value="1"/>
</dbReference>
<evidence type="ECO:0000256" key="4">
    <source>
        <dbReference type="ARBA" id="ARBA00022695"/>
    </source>
</evidence>
<evidence type="ECO:0000256" key="6">
    <source>
        <dbReference type="ARBA" id="ARBA00023125"/>
    </source>
</evidence>
<feature type="domain" description="DNA-directed DNA polymerase family B multifunctional" evidence="9">
    <location>
        <begin position="311"/>
        <end position="465"/>
    </location>
</feature>
<comment type="catalytic activity">
    <reaction evidence="7">
        <text>DNA(n) + a 2'-deoxyribonucleoside 5'-triphosphate = DNA(n+1) + diphosphate</text>
        <dbReference type="Rhea" id="RHEA:22508"/>
        <dbReference type="Rhea" id="RHEA-COMP:17339"/>
        <dbReference type="Rhea" id="RHEA-COMP:17340"/>
        <dbReference type="ChEBI" id="CHEBI:33019"/>
        <dbReference type="ChEBI" id="CHEBI:61560"/>
        <dbReference type="ChEBI" id="CHEBI:173112"/>
        <dbReference type="EC" id="2.7.7.7"/>
    </reaction>
</comment>
<dbReference type="SUPFAM" id="SSF56672">
    <property type="entry name" value="DNA/RNA polymerases"/>
    <property type="match status" value="1"/>
</dbReference>
<reference evidence="10 11" key="1">
    <citation type="journal article" date="2019" name="Int. J. Syst. Evol. Microbiol.">
        <title>The Global Catalogue of Microorganisms (GCM) 10K type strain sequencing project: providing services to taxonomists for standard genome sequencing and annotation.</title>
        <authorList>
            <consortium name="The Broad Institute Genomics Platform"/>
            <consortium name="The Broad Institute Genome Sequencing Center for Infectious Disease"/>
            <person name="Wu L."/>
            <person name="Ma J."/>
        </authorList>
    </citation>
    <scope>NUCLEOTIDE SEQUENCE [LARGE SCALE GENOMIC DNA]</scope>
    <source>
        <strain evidence="10 11">CGMCC 1.12237</strain>
    </source>
</reference>
<keyword evidence="3" id="KW-0808">Transferase</keyword>
<dbReference type="Gene3D" id="1.10.132.60">
    <property type="entry name" value="DNA polymerase family B, C-terminal domain"/>
    <property type="match status" value="1"/>
</dbReference>
<dbReference type="SMART" id="SM00486">
    <property type="entry name" value="POLBc"/>
    <property type="match status" value="1"/>
</dbReference>
<name>A0ABD5RGV5_9EURY</name>
<dbReference type="Pfam" id="PF00136">
    <property type="entry name" value="DNA_pol_B"/>
    <property type="match status" value="1"/>
</dbReference>
<feature type="region of interest" description="Disordered" evidence="8">
    <location>
        <begin position="140"/>
        <end position="161"/>
    </location>
</feature>
<dbReference type="Gene3D" id="3.90.1600.10">
    <property type="entry name" value="Palm domain of DNA polymerase"/>
    <property type="match status" value="1"/>
</dbReference>
<dbReference type="AlphaFoldDB" id="A0ABD5RGV5"/>
<keyword evidence="6" id="KW-0238">DNA-binding</keyword>
<dbReference type="EMBL" id="JBHSKX010000004">
    <property type="protein sequence ID" value="MFC5369070.1"/>
    <property type="molecule type" value="Genomic_DNA"/>
</dbReference>
<accession>A0ABD5RGV5</accession>
<dbReference type="GO" id="GO:0003677">
    <property type="term" value="F:DNA binding"/>
    <property type="evidence" value="ECO:0007669"/>
    <property type="project" value="UniProtKB-KW"/>
</dbReference>
<evidence type="ECO:0000313" key="11">
    <source>
        <dbReference type="Proteomes" id="UP001596201"/>
    </source>
</evidence>
<dbReference type="InterPro" id="IPR006134">
    <property type="entry name" value="DNA-dir_DNA_pol_B_multi_dom"/>
</dbReference>
<dbReference type="RefSeq" id="WP_227231126.1">
    <property type="nucleotide sequence ID" value="NZ_JAJCVJ010000003.1"/>
</dbReference>
<evidence type="ECO:0000256" key="8">
    <source>
        <dbReference type="SAM" id="MobiDB-lite"/>
    </source>
</evidence>
<dbReference type="InterPro" id="IPR042087">
    <property type="entry name" value="DNA_pol_B_thumb"/>
</dbReference>
<protein>
    <recommendedName>
        <fullName evidence="2">DNA-directed DNA polymerase</fullName>
        <ecNumber evidence="2">2.7.7.7</ecNumber>
    </recommendedName>
</protein>
<dbReference type="PANTHER" id="PTHR10322:SF23">
    <property type="entry name" value="DNA POLYMERASE DELTA CATALYTIC SUBUNIT"/>
    <property type="match status" value="1"/>
</dbReference>
<evidence type="ECO:0000256" key="5">
    <source>
        <dbReference type="ARBA" id="ARBA00022932"/>
    </source>
</evidence>
<comment type="caution">
    <text evidence="10">The sequence shown here is derived from an EMBL/GenBank/DDBJ whole genome shotgun (WGS) entry which is preliminary data.</text>
</comment>
<evidence type="ECO:0000259" key="9">
    <source>
        <dbReference type="Pfam" id="PF00136"/>
    </source>
</evidence>
<keyword evidence="11" id="KW-1185">Reference proteome</keyword>
<dbReference type="GO" id="GO:0003887">
    <property type="term" value="F:DNA-directed DNA polymerase activity"/>
    <property type="evidence" value="ECO:0007669"/>
    <property type="project" value="UniProtKB-KW"/>
</dbReference>
<evidence type="ECO:0000256" key="7">
    <source>
        <dbReference type="ARBA" id="ARBA00049244"/>
    </source>
</evidence>
<dbReference type="InterPro" id="IPR023211">
    <property type="entry name" value="DNA_pol_palm_dom_sf"/>
</dbReference>
<evidence type="ECO:0000313" key="10">
    <source>
        <dbReference type="EMBL" id="MFC5369070.1"/>
    </source>
</evidence>
<dbReference type="EC" id="2.7.7.7" evidence="2"/>
<evidence type="ECO:0000256" key="1">
    <source>
        <dbReference type="ARBA" id="ARBA00005755"/>
    </source>
</evidence>
<gene>
    <name evidence="10" type="ORF">ACFPJ5_19250</name>
</gene>
<organism evidence="10 11">
    <name type="scientific">Salinirubrum litoreum</name>
    <dbReference type="NCBI Taxonomy" id="1126234"/>
    <lineage>
        <taxon>Archaea</taxon>
        <taxon>Methanobacteriati</taxon>
        <taxon>Methanobacteriota</taxon>
        <taxon>Stenosarchaea group</taxon>
        <taxon>Halobacteria</taxon>
        <taxon>Halobacteriales</taxon>
        <taxon>Haloferacaceae</taxon>
        <taxon>Salinirubrum</taxon>
    </lineage>
</organism>
<dbReference type="NCBIfam" id="NF004418">
    <property type="entry name" value="PRK05761.1-4"/>
    <property type="match status" value="1"/>
</dbReference>
<keyword evidence="5 10" id="KW-0239">DNA-directed DNA polymerase</keyword>
<dbReference type="InterPro" id="IPR006172">
    <property type="entry name" value="DNA-dir_DNA_pol_B"/>
</dbReference>
<dbReference type="InterPro" id="IPR043502">
    <property type="entry name" value="DNA/RNA_pol_sf"/>
</dbReference>
<dbReference type="InterPro" id="IPR050240">
    <property type="entry name" value="DNA_pol_type-B"/>
</dbReference>
<evidence type="ECO:0000256" key="3">
    <source>
        <dbReference type="ARBA" id="ARBA00022679"/>
    </source>
</evidence>